<dbReference type="HAMAP" id="MF_01471">
    <property type="entry name" value="Cas2"/>
    <property type="match status" value="1"/>
</dbReference>
<reference evidence="10 11" key="1">
    <citation type="submission" date="2021-01" db="EMBL/GenBank/DDBJ databases">
        <title>Genomic Encyclopedia of Type Strains, Phase IV (KMG-IV): sequencing the most valuable type-strain genomes for metagenomic binning, comparative biology and taxonomic classification.</title>
        <authorList>
            <person name="Goeker M."/>
        </authorList>
    </citation>
    <scope>NUCLEOTIDE SEQUENCE [LARGE SCALE GENOMIC DNA]</scope>
    <source>
        <strain evidence="10 11">DSM 28236</strain>
    </source>
</reference>
<name>A0ABS2PZ14_9BACL</name>
<gene>
    <name evidence="9" type="primary">cas2</name>
    <name evidence="10" type="ORF">JOD45_000735</name>
</gene>
<dbReference type="Proteomes" id="UP000808914">
    <property type="component" value="Unassembled WGS sequence"/>
</dbReference>
<dbReference type="Gene3D" id="3.30.70.240">
    <property type="match status" value="1"/>
</dbReference>
<dbReference type="InterPro" id="IPR021127">
    <property type="entry name" value="CRISPR_associated_Cas2"/>
</dbReference>
<feature type="binding site" evidence="9">
    <location>
        <position position="8"/>
    </location>
    <ligand>
        <name>Mg(2+)</name>
        <dbReference type="ChEBI" id="CHEBI:18420"/>
        <note>catalytic</note>
    </ligand>
</feature>
<comment type="subunit">
    <text evidence="9">Homodimer, forms a heterotetramer with a Cas1 homodimer.</text>
</comment>
<evidence type="ECO:0000256" key="9">
    <source>
        <dbReference type="HAMAP-Rule" id="MF_01471"/>
    </source>
</evidence>
<comment type="function">
    <text evidence="9">CRISPR (clustered regularly interspaced short palindromic repeat), is an adaptive immune system that provides protection against mobile genetic elements (viruses, transposable elements and conjugative plasmids). CRISPR clusters contain sequences complementary to antecedent mobile elements and target invading nucleic acids. CRISPR clusters are transcribed and processed into CRISPR RNA (crRNA). Functions as a ssRNA-specific endoribonuclease. Involved in the integration of spacer DNA into the CRISPR cassette.</text>
</comment>
<proteinExistence type="inferred from homology"/>
<keyword evidence="8 9" id="KW-0051">Antiviral defense</keyword>
<evidence type="ECO:0000256" key="3">
    <source>
        <dbReference type="ARBA" id="ARBA00022722"/>
    </source>
</evidence>
<comment type="cofactor">
    <cofactor evidence="1 9">
        <name>Mg(2+)</name>
        <dbReference type="ChEBI" id="CHEBI:18420"/>
    </cofactor>
</comment>
<comment type="similarity">
    <text evidence="2 9">Belongs to the CRISPR-associated endoribonuclease Cas2 protein family.</text>
</comment>
<keyword evidence="4 9" id="KW-0479">Metal-binding</keyword>
<dbReference type="NCBIfam" id="TIGR01573">
    <property type="entry name" value="cas2"/>
    <property type="match status" value="1"/>
</dbReference>
<protein>
    <recommendedName>
        <fullName evidence="9">CRISPR-associated endoribonuclease Cas2</fullName>
        <ecNumber evidence="9">3.1.-.-</ecNumber>
    </recommendedName>
</protein>
<evidence type="ECO:0000256" key="7">
    <source>
        <dbReference type="ARBA" id="ARBA00022842"/>
    </source>
</evidence>
<evidence type="ECO:0000256" key="8">
    <source>
        <dbReference type="ARBA" id="ARBA00023118"/>
    </source>
</evidence>
<comment type="caution">
    <text evidence="10">The sequence shown here is derived from an EMBL/GenBank/DDBJ whole genome shotgun (WGS) entry which is preliminary data.</text>
</comment>
<dbReference type="SUPFAM" id="SSF143430">
    <property type="entry name" value="TTP0101/SSO1404-like"/>
    <property type="match status" value="1"/>
</dbReference>
<evidence type="ECO:0000313" key="11">
    <source>
        <dbReference type="Proteomes" id="UP000808914"/>
    </source>
</evidence>
<dbReference type="PANTHER" id="PTHR34405">
    <property type="entry name" value="CRISPR-ASSOCIATED ENDORIBONUCLEASE CAS2"/>
    <property type="match status" value="1"/>
</dbReference>
<dbReference type="PANTHER" id="PTHR34405:SF3">
    <property type="entry name" value="CRISPR-ASSOCIATED ENDORIBONUCLEASE CAS2 3"/>
    <property type="match status" value="1"/>
</dbReference>
<sequence length="88" mass="10152">MNILLIYDISEDKLRTKTSETCKDYGLVRVQYSAFYGSMSKNLYGELQRKLKDLLKNSERSSVIIFPLSQESIDKVVSLDFNYSKTAI</sequence>
<evidence type="ECO:0000256" key="5">
    <source>
        <dbReference type="ARBA" id="ARBA00022759"/>
    </source>
</evidence>
<dbReference type="InterPro" id="IPR019199">
    <property type="entry name" value="Virulence_VapD/CRISPR_Cas2"/>
</dbReference>
<keyword evidence="6 9" id="KW-0378">Hydrolase</keyword>
<evidence type="ECO:0000313" key="10">
    <source>
        <dbReference type="EMBL" id="MBM7644542.1"/>
    </source>
</evidence>
<evidence type="ECO:0000256" key="6">
    <source>
        <dbReference type="ARBA" id="ARBA00022801"/>
    </source>
</evidence>
<dbReference type="RefSeq" id="WP_205002502.1">
    <property type="nucleotide sequence ID" value="NZ_JAFBER010000003.1"/>
</dbReference>
<evidence type="ECO:0000256" key="2">
    <source>
        <dbReference type="ARBA" id="ARBA00009959"/>
    </source>
</evidence>
<evidence type="ECO:0000256" key="4">
    <source>
        <dbReference type="ARBA" id="ARBA00022723"/>
    </source>
</evidence>
<dbReference type="EC" id="3.1.-.-" evidence="9"/>
<keyword evidence="5 9" id="KW-0255">Endonuclease</keyword>
<dbReference type="EMBL" id="JAFBER010000003">
    <property type="protein sequence ID" value="MBM7644542.1"/>
    <property type="molecule type" value="Genomic_DNA"/>
</dbReference>
<keyword evidence="3 9" id="KW-0540">Nuclease</keyword>
<dbReference type="Pfam" id="PF09827">
    <property type="entry name" value="CRISPR_Cas2"/>
    <property type="match status" value="1"/>
</dbReference>
<organism evidence="10 11">
    <name type="scientific">Scopulibacillus daqui</name>
    <dbReference type="NCBI Taxonomy" id="1469162"/>
    <lineage>
        <taxon>Bacteria</taxon>
        <taxon>Bacillati</taxon>
        <taxon>Bacillota</taxon>
        <taxon>Bacilli</taxon>
        <taxon>Bacillales</taxon>
        <taxon>Sporolactobacillaceae</taxon>
        <taxon>Scopulibacillus</taxon>
    </lineage>
</organism>
<keyword evidence="7 9" id="KW-0460">Magnesium</keyword>
<keyword evidence="11" id="KW-1185">Reference proteome</keyword>
<accession>A0ABS2PZ14</accession>
<evidence type="ECO:0000256" key="1">
    <source>
        <dbReference type="ARBA" id="ARBA00001946"/>
    </source>
</evidence>
<dbReference type="CDD" id="cd09725">
    <property type="entry name" value="Cas2_I_II_III"/>
    <property type="match status" value="1"/>
</dbReference>